<organism evidence="2 3">
    <name type="scientific">Eiseniibacteriota bacterium</name>
    <dbReference type="NCBI Taxonomy" id="2212470"/>
    <lineage>
        <taxon>Bacteria</taxon>
        <taxon>Candidatus Eiseniibacteriota</taxon>
    </lineage>
</organism>
<name>A0A937XBK2_UNCEI</name>
<evidence type="ECO:0000313" key="2">
    <source>
        <dbReference type="EMBL" id="MBM3316918.1"/>
    </source>
</evidence>
<proteinExistence type="predicted"/>
<comment type="caution">
    <text evidence="2">The sequence shown here is derived from an EMBL/GenBank/DDBJ whole genome shotgun (WGS) entry which is preliminary data.</text>
</comment>
<dbReference type="Proteomes" id="UP000748308">
    <property type="component" value="Unassembled WGS sequence"/>
</dbReference>
<accession>A0A937XBK2</accession>
<feature type="signal peptide" evidence="1">
    <location>
        <begin position="1"/>
        <end position="37"/>
    </location>
</feature>
<keyword evidence="1" id="KW-0732">Signal</keyword>
<protein>
    <recommendedName>
        <fullName evidence="4">DUF5683 domain-containing protein</fullName>
    </recommendedName>
</protein>
<evidence type="ECO:0000256" key="1">
    <source>
        <dbReference type="SAM" id="SignalP"/>
    </source>
</evidence>
<dbReference type="PROSITE" id="PS51257">
    <property type="entry name" value="PROKAR_LIPOPROTEIN"/>
    <property type="match status" value="1"/>
</dbReference>
<dbReference type="EMBL" id="VGIY01000056">
    <property type="protein sequence ID" value="MBM3316918.1"/>
    <property type="molecule type" value="Genomic_DNA"/>
</dbReference>
<evidence type="ECO:0008006" key="4">
    <source>
        <dbReference type="Google" id="ProtNLM"/>
    </source>
</evidence>
<sequence length="335" mass="35465">MNAGRQGRSERKGQALRAGAACAALAALIIGACGAEADEPLRHGPVESTAGHSAAGARGGLGFIAPLDGRDAAGVLLGPGRMAEPAGVGGQAGLAWAEPASRRAGTGQGRAGAPGGAHWLAIGSPSPSPPERRGNARALLAALMSAAVPGAGQLRNGAVLRGLGYFVLEVSGWVAYGAFRQSSREKRDEYAAFAGRHWDYERYHTRAPDPDSCSVYGCPSGMWSQPSDDEIAASLESANRDRFYEYATRDAYACGWDSPDSRSIYRGLWKDRESALEAKRWTGRAIFLNHLVSAADAFIGARSLGLDLGERTQVRMHLRGSPLDVRPEVRLTHRF</sequence>
<gene>
    <name evidence="2" type="ORF">FJY75_03605</name>
</gene>
<feature type="chain" id="PRO_5037120609" description="DUF5683 domain-containing protein" evidence="1">
    <location>
        <begin position="38"/>
        <end position="335"/>
    </location>
</feature>
<dbReference type="AlphaFoldDB" id="A0A937XBK2"/>
<reference evidence="2" key="1">
    <citation type="submission" date="2019-03" db="EMBL/GenBank/DDBJ databases">
        <title>Lake Tanganyika Metagenome-Assembled Genomes (MAGs).</title>
        <authorList>
            <person name="Tran P."/>
        </authorList>
    </citation>
    <scope>NUCLEOTIDE SEQUENCE</scope>
    <source>
        <strain evidence="2">M_DeepCast_400m_m2_100</strain>
    </source>
</reference>
<evidence type="ECO:0000313" key="3">
    <source>
        <dbReference type="Proteomes" id="UP000748308"/>
    </source>
</evidence>